<proteinExistence type="predicted"/>
<dbReference type="Gene3D" id="3.30.420.10">
    <property type="entry name" value="Ribonuclease H-like superfamily/Ribonuclease H"/>
    <property type="match status" value="1"/>
</dbReference>
<comment type="caution">
    <text evidence="3">The sequence shown here is derived from an EMBL/GenBank/DDBJ whole genome shotgun (WGS) entry which is preliminary data.</text>
</comment>
<dbReference type="PROSITE" id="PS50822">
    <property type="entry name" value="PIWI"/>
    <property type="match status" value="1"/>
</dbReference>
<dbReference type="InterPro" id="IPR012337">
    <property type="entry name" value="RNaseH-like_sf"/>
</dbReference>
<evidence type="ECO:0000313" key="3">
    <source>
        <dbReference type="EMBL" id="KAG4421494.1"/>
    </source>
</evidence>
<dbReference type="InterPro" id="IPR036397">
    <property type="entry name" value="RNaseH_sf"/>
</dbReference>
<dbReference type="SMART" id="SM00950">
    <property type="entry name" value="Piwi"/>
    <property type="match status" value="1"/>
</dbReference>
<sequence>MRPGIGSLLLTVNLATSAFYPAINLAQWLKIRGHRKLPLSARLDGQVKRLRIIFQRRIRRREKEKVDSFTVDGKRYTDTQATIGPCTDRKLACPRLDTFDKDAVCVNLGGPTPKDRWYPADKLEIVPWQMLPGKIDNAFTDDMLRISRKKKKKKKEKPKDNIKLSREIAQSYLGLAVKGESFYKKFGITVEKKNILSSKALTLKQPELRYGGTTVSTVRASWDLLGPAAGGDFHEKPTCPTLKLQNVKIGPVTERLGLQVDKFVGALKKDLRRYGFEALSHDHVSVDLRADNSAISRRARVRTILNKAFTELTAKNETIKPNSIIVLLPSKDVKMYADVKWWGDCIQGVATACVTSKAIVKTLPVPEISTAKGPPGQPGGHQKKKEPDPRNPDNVDQKLLGNLAMIINFKQGGINHALIPKVAINKRTMIVGADVTHSGQGRDPGCPSLAGIVASFGPNMTTYLASARLQTNNTEVSISCQFLTIILAYHEFVDDLRGMMAERLVAYYDKQSVFPAHILFHRDGVNKSQYGMVKDEEIPQIYAACKEASTKKKRPCAPKLTVIVVGKRHHARFFESHDSEYNLSPGLCIYYTVTAPNQFSFYLQSRHSQLRIARSGHYVVIENESRYKPKNLQLILTNNRKVEQAVLRRLTCYDWSFDLRAGSFSMET</sequence>
<dbReference type="InterPro" id="IPR003165">
    <property type="entry name" value="Piwi"/>
</dbReference>
<evidence type="ECO:0000313" key="4">
    <source>
        <dbReference type="Proteomes" id="UP000664132"/>
    </source>
</evidence>
<dbReference type="Pfam" id="PF02171">
    <property type="entry name" value="Piwi"/>
    <property type="match status" value="1"/>
</dbReference>
<feature type="compositionally biased region" description="Basic and acidic residues" evidence="1">
    <location>
        <begin position="385"/>
        <end position="395"/>
    </location>
</feature>
<organism evidence="3 4">
    <name type="scientific">Cadophora malorum</name>
    <dbReference type="NCBI Taxonomy" id="108018"/>
    <lineage>
        <taxon>Eukaryota</taxon>
        <taxon>Fungi</taxon>
        <taxon>Dikarya</taxon>
        <taxon>Ascomycota</taxon>
        <taxon>Pezizomycotina</taxon>
        <taxon>Leotiomycetes</taxon>
        <taxon>Helotiales</taxon>
        <taxon>Ploettnerulaceae</taxon>
        <taxon>Cadophora</taxon>
    </lineage>
</organism>
<dbReference type="PANTHER" id="PTHR22891">
    <property type="entry name" value="EUKARYOTIC TRANSLATION INITIATION FACTOR 2C"/>
    <property type="match status" value="1"/>
</dbReference>
<accession>A0A8H7TKW8</accession>
<dbReference type="Proteomes" id="UP000664132">
    <property type="component" value="Unassembled WGS sequence"/>
</dbReference>
<dbReference type="Gene3D" id="3.40.50.2300">
    <property type="match status" value="1"/>
</dbReference>
<evidence type="ECO:0000259" key="2">
    <source>
        <dbReference type="PROSITE" id="PS50822"/>
    </source>
</evidence>
<dbReference type="InterPro" id="IPR036085">
    <property type="entry name" value="PAZ_dom_sf"/>
</dbReference>
<reference evidence="3" key="1">
    <citation type="submission" date="2021-02" db="EMBL/GenBank/DDBJ databases">
        <title>Genome sequence Cadophora malorum strain M34.</title>
        <authorList>
            <person name="Stefanovic E."/>
            <person name="Vu D."/>
            <person name="Scully C."/>
            <person name="Dijksterhuis J."/>
            <person name="Roader J."/>
            <person name="Houbraken J."/>
        </authorList>
    </citation>
    <scope>NUCLEOTIDE SEQUENCE</scope>
    <source>
        <strain evidence="3">M34</strain>
    </source>
</reference>
<dbReference type="GO" id="GO:0003676">
    <property type="term" value="F:nucleic acid binding"/>
    <property type="evidence" value="ECO:0007669"/>
    <property type="project" value="InterPro"/>
</dbReference>
<dbReference type="SUPFAM" id="SSF101690">
    <property type="entry name" value="PAZ domain"/>
    <property type="match status" value="1"/>
</dbReference>
<keyword evidence="4" id="KW-1185">Reference proteome</keyword>
<evidence type="ECO:0000256" key="1">
    <source>
        <dbReference type="SAM" id="MobiDB-lite"/>
    </source>
</evidence>
<dbReference type="OrthoDB" id="10252740at2759"/>
<name>A0A8H7TKW8_9HELO</name>
<feature type="domain" description="Piwi" evidence="2">
    <location>
        <begin position="323"/>
        <end position="668"/>
    </location>
</feature>
<dbReference type="SUPFAM" id="SSF53098">
    <property type="entry name" value="Ribonuclease H-like"/>
    <property type="match status" value="1"/>
</dbReference>
<dbReference type="EMBL" id="JAFJYH010000064">
    <property type="protein sequence ID" value="KAG4421494.1"/>
    <property type="molecule type" value="Genomic_DNA"/>
</dbReference>
<protein>
    <recommendedName>
        <fullName evidence="2">Piwi domain-containing protein</fullName>
    </recommendedName>
</protein>
<dbReference type="AlphaFoldDB" id="A0A8H7TKW8"/>
<feature type="region of interest" description="Disordered" evidence="1">
    <location>
        <begin position="366"/>
        <end position="395"/>
    </location>
</feature>
<gene>
    <name evidence="3" type="ORF">IFR04_005333</name>
</gene>